<feature type="transmembrane region" description="Helical" evidence="1">
    <location>
        <begin position="25"/>
        <end position="47"/>
    </location>
</feature>
<dbReference type="AlphaFoldDB" id="I4C6B7"/>
<dbReference type="STRING" id="706587.Desti_2426"/>
<sequence>MDYLAYSLIAAADFHGTEWGSLFSYWAWAFWVGSVLGFIGIAIGFFMKNDLLK</sequence>
<organism evidence="2 3">
    <name type="scientific">Desulfomonile tiedjei (strain ATCC 49306 / DSM 6799 / DCB-1)</name>
    <dbReference type="NCBI Taxonomy" id="706587"/>
    <lineage>
        <taxon>Bacteria</taxon>
        <taxon>Pseudomonadati</taxon>
        <taxon>Thermodesulfobacteriota</taxon>
        <taxon>Desulfomonilia</taxon>
        <taxon>Desulfomonilales</taxon>
        <taxon>Desulfomonilaceae</taxon>
        <taxon>Desulfomonile</taxon>
    </lineage>
</organism>
<accession>I4C6B7</accession>
<evidence type="ECO:0000313" key="2">
    <source>
        <dbReference type="EMBL" id="AFM25108.1"/>
    </source>
</evidence>
<gene>
    <name evidence="2" type="ordered locus">Desti_2426</name>
</gene>
<dbReference type="HOGENOM" id="CLU_3060939_0_0_7"/>
<evidence type="ECO:0000256" key="1">
    <source>
        <dbReference type="SAM" id="Phobius"/>
    </source>
</evidence>
<proteinExistence type="predicted"/>
<evidence type="ECO:0000313" key="3">
    <source>
        <dbReference type="Proteomes" id="UP000006055"/>
    </source>
</evidence>
<dbReference type="RefSeq" id="WP_014810251.1">
    <property type="nucleotide sequence ID" value="NC_018025.1"/>
</dbReference>
<reference evidence="3" key="1">
    <citation type="submission" date="2012-06" db="EMBL/GenBank/DDBJ databases">
        <title>Complete sequence of chromosome of Desulfomonile tiedjei DSM 6799.</title>
        <authorList>
            <person name="Lucas S."/>
            <person name="Copeland A."/>
            <person name="Lapidus A."/>
            <person name="Glavina del Rio T."/>
            <person name="Dalin E."/>
            <person name="Tice H."/>
            <person name="Bruce D."/>
            <person name="Goodwin L."/>
            <person name="Pitluck S."/>
            <person name="Peters L."/>
            <person name="Ovchinnikova G."/>
            <person name="Zeytun A."/>
            <person name="Lu M."/>
            <person name="Kyrpides N."/>
            <person name="Mavromatis K."/>
            <person name="Ivanova N."/>
            <person name="Brettin T."/>
            <person name="Detter J.C."/>
            <person name="Han C."/>
            <person name="Larimer F."/>
            <person name="Land M."/>
            <person name="Hauser L."/>
            <person name="Markowitz V."/>
            <person name="Cheng J.-F."/>
            <person name="Hugenholtz P."/>
            <person name="Woyke T."/>
            <person name="Wu D."/>
            <person name="Spring S."/>
            <person name="Schroeder M."/>
            <person name="Brambilla E."/>
            <person name="Klenk H.-P."/>
            <person name="Eisen J.A."/>
        </authorList>
    </citation>
    <scope>NUCLEOTIDE SEQUENCE [LARGE SCALE GENOMIC DNA]</scope>
    <source>
        <strain evidence="3">ATCC 49306 / DSM 6799 / DCB-1</strain>
    </source>
</reference>
<protein>
    <submittedName>
        <fullName evidence="2">Uncharacterized protein</fullName>
    </submittedName>
</protein>
<keyword evidence="3" id="KW-1185">Reference proteome</keyword>
<name>I4C6B7_DESTA</name>
<dbReference type="KEGG" id="dti:Desti_2426"/>
<keyword evidence="1" id="KW-1133">Transmembrane helix</keyword>
<keyword evidence="1" id="KW-0812">Transmembrane</keyword>
<dbReference type="Proteomes" id="UP000006055">
    <property type="component" value="Chromosome"/>
</dbReference>
<dbReference type="EMBL" id="CP003360">
    <property type="protein sequence ID" value="AFM25108.1"/>
    <property type="molecule type" value="Genomic_DNA"/>
</dbReference>
<keyword evidence="1" id="KW-0472">Membrane</keyword>